<dbReference type="SUPFAM" id="SSF57903">
    <property type="entry name" value="FYVE/PHD zinc finger"/>
    <property type="match status" value="1"/>
</dbReference>
<keyword evidence="2" id="KW-1185">Reference proteome</keyword>
<name>A0A8B6BL80_MYTGA</name>
<organism evidence="1 2">
    <name type="scientific">Mytilus galloprovincialis</name>
    <name type="common">Mediterranean mussel</name>
    <dbReference type="NCBI Taxonomy" id="29158"/>
    <lineage>
        <taxon>Eukaryota</taxon>
        <taxon>Metazoa</taxon>
        <taxon>Spiralia</taxon>
        <taxon>Lophotrochozoa</taxon>
        <taxon>Mollusca</taxon>
        <taxon>Bivalvia</taxon>
        <taxon>Autobranchia</taxon>
        <taxon>Pteriomorphia</taxon>
        <taxon>Mytilida</taxon>
        <taxon>Mytiloidea</taxon>
        <taxon>Mytilidae</taxon>
        <taxon>Mytilinae</taxon>
        <taxon>Mytilus</taxon>
    </lineage>
</organism>
<comment type="caution">
    <text evidence="1">The sequence shown here is derived from an EMBL/GenBank/DDBJ whole genome shotgun (WGS) entry which is preliminary data.</text>
</comment>
<sequence length="155" mass="17344">MSSNIPLTDFCIECKTFVRPRQEALQCYVCTRWQHCTCHRDAYRKAVKAKADIDWSCSNYIIVDQPLPTEQQPRPLSFVAYSDSESDHDLVSQRPATPVTNFNNSDTGLMSISPDIIVGRPNIFSDSDSDTGQVLSSPDILIGRPNLFSDSHSDS</sequence>
<accession>A0A8B6BL80</accession>
<gene>
    <name evidence="1" type="ORF">MGAL_10B011859</name>
</gene>
<dbReference type="OrthoDB" id="6150250at2759"/>
<protein>
    <submittedName>
        <fullName evidence="1">Uncharacterized protein</fullName>
    </submittedName>
</protein>
<dbReference type="Proteomes" id="UP000596742">
    <property type="component" value="Unassembled WGS sequence"/>
</dbReference>
<proteinExistence type="predicted"/>
<evidence type="ECO:0000313" key="1">
    <source>
        <dbReference type="EMBL" id="VDH92217.1"/>
    </source>
</evidence>
<dbReference type="EMBL" id="UYJE01000312">
    <property type="protein sequence ID" value="VDH92217.1"/>
    <property type="molecule type" value="Genomic_DNA"/>
</dbReference>
<dbReference type="AlphaFoldDB" id="A0A8B6BL80"/>
<dbReference type="InterPro" id="IPR011011">
    <property type="entry name" value="Znf_FYVE_PHD"/>
</dbReference>
<dbReference type="CDD" id="cd15489">
    <property type="entry name" value="PHD_SF"/>
    <property type="match status" value="1"/>
</dbReference>
<evidence type="ECO:0000313" key="2">
    <source>
        <dbReference type="Proteomes" id="UP000596742"/>
    </source>
</evidence>
<reference evidence="1" key="1">
    <citation type="submission" date="2018-11" db="EMBL/GenBank/DDBJ databases">
        <authorList>
            <person name="Alioto T."/>
            <person name="Alioto T."/>
        </authorList>
    </citation>
    <scope>NUCLEOTIDE SEQUENCE</scope>
</reference>